<dbReference type="GO" id="GO:0019825">
    <property type="term" value="F:oxygen binding"/>
    <property type="evidence" value="ECO:0007669"/>
    <property type="project" value="InterPro"/>
</dbReference>
<evidence type="ECO:0000256" key="4">
    <source>
        <dbReference type="ARBA" id="ARBA00034247"/>
    </source>
</evidence>
<dbReference type="GO" id="GO:0043709">
    <property type="term" value="P:cell adhesion involved in single-species biofilm formation"/>
    <property type="evidence" value="ECO:0007669"/>
    <property type="project" value="TreeGrafter"/>
</dbReference>
<dbReference type="CDD" id="cd01949">
    <property type="entry name" value="GGDEF"/>
    <property type="match status" value="1"/>
</dbReference>
<dbReference type="SUPFAM" id="SSF55073">
    <property type="entry name" value="Nucleotide cyclase"/>
    <property type="match status" value="1"/>
</dbReference>
<dbReference type="AlphaFoldDB" id="A0A6A1R231"/>
<dbReference type="PANTHER" id="PTHR45138:SF9">
    <property type="entry name" value="DIGUANYLATE CYCLASE DGCM-RELATED"/>
    <property type="match status" value="1"/>
</dbReference>
<feature type="domain" description="GGDEF" evidence="5">
    <location>
        <begin position="341"/>
        <end position="474"/>
    </location>
</feature>
<dbReference type="InterPro" id="IPR043128">
    <property type="entry name" value="Rev_trsase/Diguanyl_cyclase"/>
</dbReference>
<accession>A0A6A1R231</accession>
<proteinExistence type="predicted"/>
<organism evidence="6">
    <name type="scientific">Comamonas kerstersii</name>
    <dbReference type="NCBI Taxonomy" id="225992"/>
    <lineage>
        <taxon>Bacteria</taxon>
        <taxon>Pseudomonadati</taxon>
        <taxon>Pseudomonadota</taxon>
        <taxon>Betaproteobacteria</taxon>
        <taxon>Burkholderiales</taxon>
        <taxon>Comamonadaceae</taxon>
        <taxon>Comamonas</taxon>
    </lineage>
</organism>
<dbReference type="GO" id="GO:0005886">
    <property type="term" value="C:plasma membrane"/>
    <property type="evidence" value="ECO:0007669"/>
    <property type="project" value="TreeGrafter"/>
</dbReference>
<dbReference type="Pfam" id="PF11563">
    <property type="entry name" value="Protoglobin"/>
    <property type="match status" value="1"/>
</dbReference>
<dbReference type="EMBL" id="VZOT01000005">
    <property type="protein sequence ID" value="KAB0586506.1"/>
    <property type="molecule type" value="Genomic_DNA"/>
</dbReference>
<dbReference type="GO" id="GO:1902201">
    <property type="term" value="P:negative regulation of bacterial-type flagellum-dependent cell motility"/>
    <property type="evidence" value="ECO:0007669"/>
    <property type="project" value="TreeGrafter"/>
</dbReference>
<dbReference type="FunFam" id="3.30.70.270:FF:000001">
    <property type="entry name" value="Diguanylate cyclase domain protein"/>
    <property type="match status" value="1"/>
</dbReference>
<evidence type="ECO:0000313" key="6">
    <source>
        <dbReference type="EMBL" id="KAB0586506.1"/>
    </source>
</evidence>
<dbReference type="Pfam" id="PF21118">
    <property type="entry name" value="DosC_2nd"/>
    <property type="match status" value="1"/>
</dbReference>
<dbReference type="Gene3D" id="1.10.490.10">
    <property type="entry name" value="Globins"/>
    <property type="match status" value="1"/>
</dbReference>
<dbReference type="InterPro" id="IPR009050">
    <property type="entry name" value="Globin-like_sf"/>
</dbReference>
<dbReference type="GO" id="GO:0020037">
    <property type="term" value="F:heme binding"/>
    <property type="evidence" value="ECO:0007669"/>
    <property type="project" value="InterPro"/>
</dbReference>
<dbReference type="PROSITE" id="PS50887">
    <property type="entry name" value="GGDEF"/>
    <property type="match status" value="1"/>
</dbReference>
<comment type="catalytic activity">
    <reaction evidence="4">
        <text>2 GTP = 3',3'-c-di-GMP + 2 diphosphate</text>
        <dbReference type="Rhea" id="RHEA:24898"/>
        <dbReference type="ChEBI" id="CHEBI:33019"/>
        <dbReference type="ChEBI" id="CHEBI:37565"/>
        <dbReference type="ChEBI" id="CHEBI:58805"/>
        <dbReference type="EC" id="2.7.7.65"/>
    </reaction>
</comment>
<dbReference type="InterPro" id="IPR000160">
    <property type="entry name" value="GGDEF_dom"/>
</dbReference>
<dbReference type="GO" id="GO:0052621">
    <property type="term" value="F:diguanylate cyclase activity"/>
    <property type="evidence" value="ECO:0007669"/>
    <property type="project" value="UniProtKB-EC"/>
</dbReference>
<evidence type="ECO:0000259" key="5">
    <source>
        <dbReference type="PROSITE" id="PS50887"/>
    </source>
</evidence>
<dbReference type="InterPro" id="IPR029787">
    <property type="entry name" value="Nucleotide_cyclase"/>
</dbReference>
<dbReference type="Gene3D" id="3.30.70.270">
    <property type="match status" value="1"/>
</dbReference>
<dbReference type="NCBIfam" id="TIGR00254">
    <property type="entry name" value="GGDEF"/>
    <property type="match status" value="1"/>
</dbReference>
<protein>
    <recommendedName>
        <fullName evidence="2">Diguanylate cyclase DosC</fullName>
        <ecNumber evidence="1">2.7.7.65</ecNumber>
    </recommendedName>
    <alternativeName>
        <fullName evidence="3">Direct oxygen-sensing cyclase</fullName>
    </alternativeName>
</protein>
<dbReference type="InterPro" id="IPR050469">
    <property type="entry name" value="Diguanylate_Cyclase"/>
</dbReference>
<name>A0A6A1R231_9BURK</name>
<dbReference type="PANTHER" id="PTHR45138">
    <property type="entry name" value="REGULATORY COMPONENTS OF SENSORY TRANSDUCTION SYSTEM"/>
    <property type="match status" value="1"/>
</dbReference>
<dbReference type="InterPro" id="IPR048442">
    <property type="entry name" value="DosC_2nd"/>
</dbReference>
<dbReference type="InterPro" id="IPR012292">
    <property type="entry name" value="Globin/Proto"/>
</dbReference>
<gene>
    <name evidence="6" type="ORF">F7P80_09000</name>
</gene>
<dbReference type="Pfam" id="PF00990">
    <property type="entry name" value="GGDEF"/>
    <property type="match status" value="1"/>
</dbReference>
<dbReference type="SUPFAM" id="SSF46458">
    <property type="entry name" value="Globin-like"/>
    <property type="match status" value="1"/>
</dbReference>
<dbReference type="InterPro" id="IPR044398">
    <property type="entry name" value="Globin-sensor_dom"/>
</dbReference>
<evidence type="ECO:0000256" key="2">
    <source>
        <dbReference type="ARBA" id="ARBA00015125"/>
    </source>
</evidence>
<evidence type="ECO:0000256" key="1">
    <source>
        <dbReference type="ARBA" id="ARBA00012528"/>
    </source>
</evidence>
<dbReference type="SMART" id="SM00267">
    <property type="entry name" value="GGDEF"/>
    <property type="match status" value="1"/>
</dbReference>
<comment type="caution">
    <text evidence="6">The sequence shown here is derived from an EMBL/GenBank/DDBJ whole genome shotgun (WGS) entry which is preliminary data.</text>
</comment>
<sequence>MRVAAACVVCGVSCAGFSGVGMSPAYAVEWRSILLCFTSRVRAVVQQLVHEHSALLASHFYQAMLEDEAARIFLSHEQVQTRLKPSMQMWLQEVYALDPEADLEAQAQRQVKIGEVHARLDLPVYLVLRGASCIKDGICSLLMVHTLLTEAERLAAMQLIARVMDLSMEIMAQAYATSRERSSRSKEAYRLFSLTHNVATLRERRRAELLDWQNQCLYSHALGHSVMAMPRLGSSDFGLWFRHKGAHIFQGLAEVGHIQSAIEHIDSHLLPAFAQASQQDSLQFLNALREQARNISLNLEALFEYNSQMDAGRDALTQLLNRKFLPVVLSQEIVMARDSGTVFSVLTVDIDYFKRINDTWGHECGDAVLQQMAVLLSDNSRGGDYVFRLGGEEFLLLLVDTSPAAALHVAEKLRACVEKTPFSMPQKPPLFLTVSIGVSTFDGHPDYQQLLRRSDEALYAAKEKGRNCVVSAAEVCAE</sequence>
<dbReference type="EC" id="2.7.7.65" evidence="1"/>
<reference evidence="6" key="1">
    <citation type="submission" date="2019-09" db="EMBL/GenBank/DDBJ databases">
        <title>Draft genome sequences of 48 bacterial type strains from the CCUG.</title>
        <authorList>
            <person name="Tunovic T."/>
            <person name="Pineiro-Iglesias B."/>
            <person name="Unosson C."/>
            <person name="Inganas E."/>
            <person name="Ohlen M."/>
            <person name="Cardew S."/>
            <person name="Jensie-Markopoulos S."/>
            <person name="Salva-Serra F."/>
            <person name="Jaen-Luchoro D."/>
            <person name="Karlsson R."/>
            <person name="Svensson-Stadler L."/>
            <person name="Chun J."/>
            <person name="Moore E."/>
        </authorList>
    </citation>
    <scope>NUCLEOTIDE SEQUENCE</scope>
    <source>
        <strain evidence="6">CCUG 15333</strain>
    </source>
</reference>
<evidence type="ECO:0000256" key="3">
    <source>
        <dbReference type="ARBA" id="ARBA00029839"/>
    </source>
</evidence>